<dbReference type="EMBL" id="JAKJPO010000001">
    <property type="protein sequence ID" value="MCF7221009.1"/>
    <property type="molecule type" value="Genomic_DNA"/>
</dbReference>
<accession>A0ABS9HPZ4</accession>
<feature type="transmembrane region" description="Helical" evidence="1">
    <location>
        <begin position="50"/>
        <end position="73"/>
    </location>
</feature>
<protein>
    <submittedName>
        <fullName evidence="2">Uncharacterized protein</fullName>
    </submittedName>
</protein>
<comment type="caution">
    <text evidence="2">The sequence shown here is derived from an EMBL/GenBank/DDBJ whole genome shotgun (WGS) entry which is preliminary data.</text>
</comment>
<name>A0ABS9HPZ4_9GAMM</name>
<dbReference type="Proteomes" id="UP001430796">
    <property type="component" value="Unassembled WGS sequence"/>
</dbReference>
<reference evidence="2 3" key="2">
    <citation type="submission" date="2022-01" db="EMBL/GenBank/DDBJ databases">
        <title>Lysobacter chinensis sp. nov., a bacterium isolated from cow dung compost.</title>
        <authorList>
            <person name="Liu Y."/>
        </authorList>
    </citation>
    <scope>NUCLEOTIDE SEQUENCE [LARGE SCALE GENOMIC DNA]</scope>
    <source>
        <strain evidence="2 3">TLK-CK17</strain>
    </source>
</reference>
<evidence type="ECO:0000313" key="3">
    <source>
        <dbReference type="Proteomes" id="UP001430796"/>
    </source>
</evidence>
<evidence type="ECO:0000256" key="1">
    <source>
        <dbReference type="SAM" id="Phobius"/>
    </source>
</evidence>
<gene>
    <name evidence="2" type="ORF">L3V18_04295</name>
</gene>
<organism evidence="2 3">
    <name type="scientific">Marilutibacter chinensis</name>
    <dbReference type="NCBI Taxonomy" id="2912247"/>
    <lineage>
        <taxon>Bacteria</taxon>
        <taxon>Pseudomonadati</taxon>
        <taxon>Pseudomonadota</taxon>
        <taxon>Gammaproteobacteria</taxon>
        <taxon>Lysobacterales</taxon>
        <taxon>Lysobacteraceae</taxon>
        <taxon>Marilutibacter</taxon>
    </lineage>
</organism>
<dbReference type="RefSeq" id="WP_237053355.1">
    <property type="nucleotide sequence ID" value="NZ_JAKJPO010000001.1"/>
</dbReference>
<evidence type="ECO:0000313" key="2">
    <source>
        <dbReference type="EMBL" id="MCF7221009.1"/>
    </source>
</evidence>
<keyword evidence="1" id="KW-0812">Transmembrane</keyword>
<proteinExistence type="predicted"/>
<sequence length="74" mass="7945">MTISPIKSLKPITLRDCYSLPMEGWALIAYCGHMVANTNATVAQRRDASLGLVGCYSVISAWLIFPTMILAGAA</sequence>
<reference evidence="3" key="1">
    <citation type="submission" date="2022-01" db="EMBL/GenBank/DDBJ databases">
        <title>Lysobacter chinensis sp. nov., a bacterium isolated from cow dung compost.</title>
        <authorList>
            <person name="Zhou L.Y."/>
        </authorList>
    </citation>
    <scope>NUCLEOTIDE SEQUENCE [LARGE SCALE GENOMIC DNA]</scope>
    <source>
        <strain evidence="3">TLK-CK17</strain>
    </source>
</reference>
<keyword evidence="1" id="KW-1133">Transmembrane helix</keyword>
<keyword evidence="1" id="KW-0472">Membrane</keyword>
<keyword evidence="3" id="KW-1185">Reference proteome</keyword>